<reference evidence="1" key="1">
    <citation type="submission" date="2020-03" db="EMBL/GenBank/DDBJ databases">
        <title>Hybrid Assembly of Korean Phytophthora infestans isolates.</title>
        <authorList>
            <person name="Prokchorchik M."/>
            <person name="Lee Y."/>
            <person name="Seo J."/>
            <person name="Cho J.-H."/>
            <person name="Park Y.-E."/>
            <person name="Jang D.-C."/>
            <person name="Im J.-S."/>
            <person name="Choi J.-G."/>
            <person name="Park H.-J."/>
            <person name="Lee G.-B."/>
            <person name="Lee Y.-G."/>
            <person name="Hong S.-Y."/>
            <person name="Cho K."/>
            <person name="Sohn K.H."/>
        </authorList>
    </citation>
    <scope>NUCLEOTIDE SEQUENCE</scope>
    <source>
        <strain evidence="1">KR_2_A2</strain>
    </source>
</reference>
<sequence>FALLGRVNGASSQSTIKTEADTVLTHRLLRRHARSTFDKGGDALEDRVIGIKVPGTAMIKSLVKSGEETLTKLATRSTSDKQKLTGNIFRNLNVGASKTKLLESESYQAWARSVSKLYKKRPQEDQAAMFQTLVAMRLWPTFWLKHLEKAQIDNWLAQRKTVDDIYDLLKLDTVDNIFLSPSLETWISYTTRLKTVRPHEWLAVKLTKWHGEDGLARMVAAAKSDTRNLPGKYTAMSVDHALTDSWLKEGKTLDDAFRLLRLDTASKHNVLENPALNTWVLYVKDLKEENAFPLMFVAMQNRYGDDVANELWRIYLKLEKGDNLFKNSALGTWTSYVNSFYKTGKKQDEYAAVSVLEKRFGDDMDLARMLYRAEKDATVMKETIAGLRSLQFKKWYNANMTPDIIPKRLTERKDAING</sequence>
<organism evidence="1 2">
    <name type="scientific">Phytophthora infestans</name>
    <name type="common">Potato late blight agent</name>
    <name type="synonym">Botrytis infestans</name>
    <dbReference type="NCBI Taxonomy" id="4787"/>
    <lineage>
        <taxon>Eukaryota</taxon>
        <taxon>Sar</taxon>
        <taxon>Stramenopiles</taxon>
        <taxon>Oomycota</taxon>
        <taxon>Peronosporomycetes</taxon>
        <taxon>Peronosporales</taxon>
        <taxon>Peronosporaceae</taxon>
        <taxon>Phytophthora</taxon>
    </lineage>
</organism>
<gene>
    <name evidence="1" type="ORF">GN958_ATG03660</name>
</gene>
<accession>A0A8S9V6X5</accession>
<feature type="non-terminal residue" evidence="1">
    <location>
        <position position="418"/>
    </location>
</feature>
<dbReference type="AlphaFoldDB" id="A0A8S9V6X5"/>
<evidence type="ECO:0000313" key="1">
    <source>
        <dbReference type="EMBL" id="KAF4147142.1"/>
    </source>
</evidence>
<feature type="non-terminal residue" evidence="1">
    <location>
        <position position="1"/>
    </location>
</feature>
<protein>
    <submittedName>
        <fullName evidence="1">Uncharacterized protein</fullName>
    </submittedName>
</protein>
<evidence type="ECO:0000313" key="2">
    <source>
        <dbReference type="Proteomes" id="UP000704712"/>
    </source>
</evidence>
<comment type="caution">
    <text evidence="1">The sequence shown here is derived from an EMBL/GenBank/DDBJ whole genome shotgun (WGS) entry which is preliminary data.</text>
</comment>
<proteinExistence type="predicted"/>
<dbReference type="Proteomes" id="UP000704712">
    <property type="component" value="Unassembled WGS sequence"/>
</dbReference>
<name>A0A8S9V6X5_PHYIN</name>
<dbReference type="EMBL" id="JAACNO010000508">
    <property type="protein sequence ID" value="KAF4147142.1"/>
    <property type="molecule type" value="Genomic_DNA"/>
</dbReference>